<dbReference type="InterPro" id="IPR009081">
    <property type="entry name" value="PP-bd_ACP"/>
</dbReference>
<organism evidence="4 5">
    <name type="scientific">Sphaerisporangium rhizosphaerae</name>
    <dbReference type="NCBI Taxonomy" id="2269375"/>
    <lineage>
        <taxon>Bacteria</taxon>
        <taxon>Bacillati</taxon>
        <taxon>Actinomycetota</taxon>
        <taxon>Actinomycetes</taxon>
        <taxon>Streptosporangiales</taxon>
        <taxon>Streptosporangiaceae</taxon>
        <taxon>Sphaerisporangium</taxon>
    </lineage>
</organism>
<keyword evidence="2" id="KW-0597">Phosphoprotein</keyword>
<dbReference type="SUPFAM" id="SSF47336">
    <property type="entry name" value="ACP-like"/>
    <property type="match status" value="1"/>
</dbReference>
<evidence type="ECO:0000313" key="4">
    <source>
        <dbReference type="EMBL" id="MFC7383092.1"/>
    </source>
</evidence>
<evidence type="ECO:0000313" key="5">
    <source>
        <dbReference type="Proteomes" id="UP001596496"/>
    </source>
</evidence>
<dbReference type="InterPro" id="IPR006162">
    <property type="entry name" value="Ppantetheine_attach_site"/>
</dbReference>
<dbReference type="EMBL" id="JBHTCG010000007">
    <property type="protein sequence ID" value="MFC7383092.1"/>
    <property type="molecule type" value="Genomic_DNA"/>
</dbReference>
<protein>
    <submittedName>
        <fullName evidence="4">Acyl carrier protein</fullName>
    </submittedName>
</protein>
<accession>A0ABW2P3L6</accession>
<evidence type="ECO:0000259" key="3">
    <source>
        <dbReference type="PROSITE" id="PS50075"/>
    </source>
</evidence>
<dbReference type="Gene3D" id="1.10.1200.10">
    <property type="entry name" value="ACP-like"/>
    <property type="match status" value="1"/>
</dbReference>
<keyword evidence="5" id="KW-1185">Reference proteome</keyword>
<feature type="domain" description="Carrier" evidence="3">
    <location>
        <begin position="3"/>
        <end position="81"/>
    </location>
</feature>
<dbReference type="Proteomes" id="UP001596496">
    <property type="component" value="Unassembled WGS sequence"/>
</dbReference>
<comment type="caution">
    <text evidence="4">The sequence shown here is derived from an EMBL/GenBank/DDBJ whole genome shotgun (WGS) entry which is preliminary data.</text>
</comment>
<evidence type="ECO:0000256" key="1">
    <source>
        <dbReference type="ARBA" id="ARBA00022450"/>
    </source>
</evidence>
<name>A0ABW2P3L6_9ACTN</name>
<dbReference type="PROSITE" id="PS00012">
    <property type="entry name" value="PHOSPHOPANTETHEINE"/>
    <property type="match status" value="1"/>
</dbReference>
<evidence type="ECO:0000256" key="2">
    <source>
        <dbReference type="ARBA" id="ARBA00022553"/>
    </source>
</evidence>
<keyword evidence="1" id="KW-0596">Phosphopantetheine</keyword>
<sequence>MSEFTIDDLKRILRACAGEDEAVGLDGDILDSGFEELGYDSLALLETASRIEHEVGVAVLDEEIGEVTTPRQLLDLVNGRLVQKV</sequence>
<proteinExistence type="predicted"/>
<gene>
    <name evidence="4" type="ORF">ACFQSB_12805</name>
</gene>
<dbReference type="RefSeq" id="WP_354836400.1">
    <property type="nucleotide sequence ID" value="NZ_JBHTCG010000007.1"/>
</dbReference>
<dbReference type="InterPro" id="IPR036736">
    <property type="entry name" value="ACP-like_sf"/>
</dbReference>
<reference evidence="5" key="1">
    <citation type="journal article" date="2019" name="Int. J. Syst. Evol. Microbiol.">
        <title>The Global Catalogue of Microorganisms (GCM) 10K type strain sequencing project: providing services to taxonomists for standard genome sequencing and annotation.</title>
        <authorList>
            <consortium name="The Broad Institute Genomics Platform"/>
            <consortium name="The Broad Institute Genome Sequencing Center for Infectious Disease"/>
            <person name="Wu L."/>
            <person name="Ma J."/>
        </authorList>
    </citation>
    <scope>NUCLEOTIDE SEQUENCE [LARGE SCALE GENOMIC DNA]</scope>
    <source>
        <strain evidence="5">CECT 7649</strain>
    </source>
</reference>
<dbReference type="PROSITE" id="PS50075">
    <property type="entry name" value="CARRIER"/>
    <property type="match status" value="1"/>
</dbReference>
<dbReference type="Pfam" id="PF00550">
    <property type="entry name" value="PP-binding"/>
    <property type="match status" value="1"/>
</dbReference>